<keyword evidence="2" id="KW-1185">Reference proteome</keyword>
<organism evidence="1 2">
    <name type="scientific">Defluviimonas salinarum</name>
    <dbReference type="NCBI Taxonomy" id="2992147"/>
    <lineage>
        <taxon>Bacteria</taxon>
        <taxon>Pseudomonadati</taxon>
        <taxon>Pseudomonadota</taxon>
        <taxon>Alphaproteobacteria</taxon>
        <taxon>Rhodobacterales</taxon>
        <taxon>Paracoccaceae</taxon>
        <taxon>Albidovulum</taxon>
    </lineage>
</organism>
<sequence>MKKHDMSPAQIAAAFDVFDRMKTIGDRFAACPERLGRGEGAHPSMNAALIAQMRAEIMCDMGIVPSDRPPGGSCPADALIAGQTIVPDDLRRRLLRRNGLPLGPAEPDRDRLGSAATGRVVVDTLVAFVTGKIDGAALAMTEAPDEDLVQERGEQVLPGRILRALGEVGGALLECQLGKSRIRACILDFPRLDPGLFQHRRLGGDVGV</sequence>
<proteinExistence type="predicted"/>
<name>A0ABT3J891_9RHOB</name>
<protein>
    <submittedName>
        <fullName evidence="1">Uncharacterized protein</fullName>
    </submittedName>
</protein>
<dbReference type="EMBL" id="JAPDOG010000027">
    <property type="protein sequence ID" value="MCW3783908.1"/>
    <property type="molecule type" value="Genomic_DNA"/>
</dbReference>
<comment type="caution">
    <text evidence="1">The sequence shown here is derived from an EMBL/GenBank/DDBJ whole genome shotgun (WGS) entry which is preliminary data.</text>
</comment>
<dbReference type="RefSeq" id="WP_264773287.1">
    <property type="nucleotide sequence ID" value="NZ_JAPDOG010000027.1"/>
</dbReference>
<accession>A0ABT3J891</accession>
<reference evidence="1 2" key="1">
    <citation type="submission" date="2022-10" db="EMBL/GenBank/DDBJ databases">
        <title>Defluviimonas sp. CAU 1641 isolated from mud.</title>
        <authorList>
            <person name="Kim W."/>
        </authorList>
    </citation>
    <scope>NUCLEOTIDE SEQUENCE [LARGE SCALE GENOMIC DNA]</scope>
    <source>
        <strain evidence="1 2">CAU 1641</strain>
    </source>
</reference>
<gene>
    <name evidence="1" type="ORF">OM960_20450</name>
</gene>
<evidence type="ECO:0000313" key="1">
    <source>
        <dbReference type="EMBL" id="MCW3783908.1"/>
    </source>
</evidence>
<evidence type="ECO:0000313" key="2">
    <source>
        <dbReference type="Proteomes" id="UP001207582"/>
    </source>
</evidence>
<dbReference type="Proteomes" id="UP001207582">
    <property type="component" value="Unassembled WGS sequence"/>
</dbReference>